<sequence>MTNVRELEDFVINECMYAVGIIPFQRVFNAFLLSTQSLLPLFYFLSCLFVQCLILRLFVMVDDLSISRT</sequence>
<dbReference type="AlphaFoldDB" id="A0A0S3SYV6"/>
<accession>A0A0S3SYV6</accession>
<reference evidence="2 3" key="1">
    <citation type="journal article" date="2015" name="Sci. Rep.">
        <title>The power of single molecule real-time sequencing technology in the de novo assembly of a eukaryotic genome.</title>
        <authorList>
            <person name="Sakai H."/>
            <person name="Naito K."/>
            <person name="Ogiso-Tanaka E."/>
            <person name="Takahashi Y."/>
            <person name="Iseki K."/>
            <person name="Muto C."/>
            <person name="Satou K."/>
            <person name="Teruya K."/>
            <person name="Shiroma A."/>
            <person name="Shimoji M."/>
            <person name="Hirano T."/>
            <person name="Itoh T."/>
            <person name="Kaga A."/>
            <person name="Tomooka N."/>
        </authorList>
    </citation>
    <scope>NUCLEOTIDE SEQUENCE [LARGE SCALE GENOMIC DNA]</scope>
    <source>
        <strain evidence="3">cv. Shumari</strain>
    </source>
</reference>
<keyword evidence="1" id="KW-0812">Transmembrane</keyword>
<organism evidence="2 3">
    <name type="scientific">Vigna angularis var. angularis</name>
    <dbReference type="NCBI Taxonomy" id="157739"/>
    <lineage>
        <taxon>Eukaryota</taxon>
        <taxon>Viridiplantae</taxon>
        <taxon>Streptophyta</taxon>
        <taxon>Embryophyta</taxon>
        <taxon>Tracheophyta</taxon>
        <taxon>Spermatophyta</taxon>
        <taxon>Magnoliopsida</taxon>
        <taxon>eudicotyledons</taxon>
        <taxon>Gunneridae</taxon>
        <taxon>Pentapetalae</taxon>
        <taxon>rosids</taxon>
        <taxon>fabids</taxon>
        <taxon>Fabales</taxon>
        <taxon>Fabaceae</taxon>
        <taxon>Papilionoideae</taxon>
        <taxon>50 kb inversion clade</taxon>
        <taxon>NPAAA clade</taxon>
        <taxon>indigoferoid/millettioid clade</taxon>
        <taxon>Phaseoleae</taxon>
        <taxon>Vigna</taxon>
    </lineage>
</organism>
<dbReference type="Proteomes" id="UP000291084">
    <property type="component" value="Chromosome 9"/>
</dbReference>
<name>A0A0S3SYV6_PHAAN</name>
<evidence type="ECO:0000313" key="2">
    <source>
        <dbReference type="EMBL" id="BAT98086.1"/>
    </source>
</evidence>
<keyword evidence="3" id="KW-1185">Reference proteome</keyword>
<feature type="transmembrane region" description="Helical" evidence="1">
    <location>
        <begin position="41"/>
        <end position="59"/>
    </location>
</feature>
<evidence type="ECO:0000256" key="1">
    <source>
        <dbReference type="SAM" id="Phobius"/>
    </source>
</evidence>
<proteinExistence type="predicted"/>
<protein>
    <submittedName>
        <fullName evidence="2">Uncharacterized protein</fullName>
    </submittedName>
</protein>
<dbReference type="EMBL" id="AP015042">
    <property type="protein sequence ID" value="BAT98086.1"/>
    <property type="molecule type" value="Genomic_DNA"/>
</dbReference>
<keyword evidence="1" id="KW-0472">Membrane</keyword>
<gene>
    <name evidence="2" type="primary">Vigan.09G170200</name>
    <name evidence="2" type="ORF">VIGAN_09170200</name>
</gene>
<keyword evidence="1" id="KW-1133">Transmembrane helix</keyword>
<evidence type="ECO:0000313" key="3">
    <source>
        <dbReference type="Proteomes" id="UP000291084"/>
    </source>
</evidence>